<dbReference type="Pfam" id="PF13960">
    <property type="entry name" value="DUF4218"/>
    <property type="match status" value="1"/>
</dbReference>
<dbReference type="PANTHER" id="PTHR10775:SF177">
    <property type="entry name" value="TNP2, PARTIAL"/>
    <property type="match status" value="1"/>
</dbReference>
<evidence type="ECO:0000259" key="4">
    <source>
        <dbReference type="Pfam" id="PF13963"/>
    </source>
</evidence>
<feature type="domain" description="Transposase-associated" evidence="4">
    <location>
        <begin position="3"/>
        <end position="77"/>
    </location>
</feature>
<comment type="caution">
    <text evidence="5">The sequence shown here is derived from an EMBL/GenBank/DDBJ whole genome shotgun (WGS) entry which is preliminary data.</text>
</comment>
<evidence type="ECO:0000256" key="1">
    <source>
        <dbReference type="SAM" id="MobiDB-lite"/>
    </source>
</evidence>
<feature type="domain" description="DUF4218" evidence="3">
    <location>
        <begin position="691"/>
        <end position="803"/>
    </location>
</feature>
<feature type="domain" description="DUF4216" evidence="2">
    <location>
        <begin position="953"/>
        <end position="1025"/>
    </location>
</feature>
<evidence type="ECO:0000259" key="2">
    <source>
        <dbReference type="Pfam" id="PF13952"/>
    </source>
</evidence>
<name>A0A833YFQ9_JUGRE</name>
<reference evidence="5" key="1">
    <citation type="submission" date="2015-10" db="EMBL/GenBank/DDBJ databases">
        <authorList>
            <person name="Martinez-Garcia P.J."/>
            <person name="Crepeau M.W."/>
            <person name="Puiu D."/>
            <person name="Gonzalez-Ibeas D."/>
            <person name="Whalen J."/>
            <person name="Stevens K."/>
            <person name="Paul R."/>
            <person name="Butterfield T."/>
            <person name="Britton M."/>
            <person name="Reagan R."/>
            <person name="Chakraborty S."/>
            <person name="Walawage S.L."/>
            <person name="Vasquez-Gross H.A."/>
            <person name="Cardeno C."/>
            <person name="Famula R."/>
            <person name="Pratt K."/>
            <person name="Kuruganti S."/>
            <person name="Aradhya M.K."/>
            <person name="Leslie C.A."/>
            <person name="Dandekar A.M."/>
            <person name="Salzberg S.L."/>
            <person name="Wegrzyn J.L."/>
            <person name="Langley C.H."/>
            <person name="Neale D.B."/>
        </authorList>
    </citation>
    <scope>NUCLEOTIDE SEQUENCE</scope>
    <source>
        <tissue evidence="5">Leaves</tissue>
    </source>
</reference>
<dbReference type="Proteomes" id="UP000619265">
    <property type="component" value="Unassembled WGS sequence"/>
</dbReference>
<evidence type="ECO:0000313" key="6">
    <source>
        <dbReference type="Proteomes" id="UP000619265"/>
    </source>
</evidence>
<dbReference type="PANTHER" id="PTHR10775">
    <property type="entry name" value="OS08G0208400 PROTEIN"/>
    <property type="match status" value="1"/>
</dbReference>
<accession>A0A833YFQ9</accession>
<dbReference type="Pfam" id="PF02992">
    <property type="entry name" value="Transposase_21"/>
    <property type="match status" value="1"/>
</dbReference>
<dbReference type="EMBL" id="LIHL02000001">
    <property type="protein sequence ID" value="KAF5482179.1"/>
    <property type="molecule type" value="Genomic_DNA"/>
</dbReference>
<feature type="compositionally biased region" description="Acidic residues" evidence="1">
    <location>
        <begin position="1104"/>
        <end position="1120"/>
    </location>
</feature>
<dbReference type="InterPro" id="IPR025312">
    <property type="entry name" value="DUF4216"/>
</dbReference>
<organism evidence="5 6">
    <name type="scientific">Juglans regia</name>
    <name type="common">English walnut</name>
    <dbReference type="NCBI Taxonomy" id="51240"/>
    <lineage>
        <taxon>Eukaryota</taxon>
        <taxon>Viridiplantae</taxon>
        <taxon>Streptophyta</taxon>
        <taxon>Embryophyta</taxon>
        <taxon>Tracheophyta</taxon>
        <taxon>Spermatophyta</taxon>
        <taxon>Magnoliopsida</taxon>
        <taxon>eudicotyledons</taxon>
        <taxon>Gunneridae</taxon>
        <taxon>Pentapetalae</taxon>
        <taxon>rosids</taxon>
        <taxon>fabids</taxon>
        <taxon>Fagales</taxon>
        <taxon>Juglandaceae</taxon>
        <taxon>Juglans</taxon>
    </lineage>
</organism>
<evidence type="ECO:0000259" key="3">
    <source>
        <dbReference type="Pfam" id="PF13960"/>
    </source>
</evidence>
<proteinExistence type="predicted"/>
<dbReference type="InterPro" id="IPR004242">
    <property type="entry name" value="Transposase_21"/>
</dbReference>
<reference evidence="5" key="2">
    <citation type="submission" date="2020-03" db="EMBL/GenBank/DDBJ databases">
        <title>Walnut 2.0.</title>
        <authorList>
            <person name="Marrano A."/>
            <person name="Britton M."/>
            <person name="Zimin A.V."/>
            <person name="Zaini P.A."/>
            <person name="Workman R."/>
            <person name="Puiu D."/>
            <person name="Bianco L."/>
            <person name="Allen B.J."/>
            <person name="Troggio M."/>
            <person name="Leslie C.A."/>
            <person name="Timp W."/>
            <person name="Dendekar A."/>
            <person name="Salzberg S.L."/>
            <person name="Neale D.B."/>
        </authorList>
    </citation>
    <scope>NUCLEOTIDE SEQUENCE</scope>
    <source>
        <tissue evidence="5">Leaves</tissue>
    </source>
</reference>
<dbReference type="InterPro" id="IPR025452">
    <property type="entry name" value="DUF4218"/>
</dbReference>
<evidence type="ECO:0000313" key="5">
    <source>
        <dbReference type="EMBL" id="KAF5482179.1"/>
    </source>
</evidence>
<dbReference type="Gramene" id="Jr01_29940_p1">
    <property type="protein sequence ID" value="cds.Jr01_29940_p1"/>
    <property type="gene ID" value="Jr01_29940"/>
</dbReference>
<feature type="compositionally biased region" description="Acidic residues" evidence="1">
    <location>
        <begin position="1043"/>
        <end position="1059"/>
    </location>
</feature>
<dbReference type="Pfam" id="PF13963">
    <property type="entry name" value="Transpos_assoc"/>
    <property type="match status" value="1"/>
</dbReference>
<gene>
    <name evidence="5" type="ORF">F2P56_002768</name>
</gene>
<feature type="region of interest" description="Disordered" evidence="1">
    <location>
        <begin position="1093"/>
        <end position="1151"/>
    </location>
</feature>
<protein>
    <submittedName>
        <fullName evidence="5">Uncharacterized protein</fullName>
    </submittedName>
</protein>
<dbReference type="AlphaFoldDB" id="A0A833YFQ9"/>
<dbReference type="Pfam" id="PF13952">
    <property type="entry name" value="DUF4216"/>
    <property type="match status" value="1"/>
</dbReference>
<sequence length="1151" mass="132372">MDKAWMHIEDRLHSNSYGEGVRQFMAMAQAHSPGSDRIRCPCKRCRNRAFHTLSLVEDHLFIIGIDPTYTEWIFHGEDDPFLDATFSDEEGDDASASNDYIDDVDDMLDDIRVGSFMDDSATNQGNANTNDEPPTYNTSTNLTFEELVADARRPLYPSCATFSKLSFIVKLLHIKTLGGWTVKSFDMVIKLLQAAFPNALFPDSFNDARRLERGLGFSYKKIHACPNDCALFWKENAEFNECPKCNASRWISSTSNHQRIPQKVLRYFPLKPRLQKLFMSKKTAQAMRWHLEEHVQDPTCMRHPADSSIWKEFDSKHGWFSQDPRNVRLGLASDGFNPFNNMSKLYSIWPVLLVPYNLPPWLCMKDPYTMLSLLIPGPKAPGNDIDVYLRPLVDELKELWEEGIHTYDAYTGQIFRLHATLLWTINDFPAYANLSGWSTKGKMACPACTDETDSLWLVYGRKHCYMGHRRWLALNHSWRRKKNAFNGSEEHRLQPTRVAEDTLLEQLNVVSHVQFGKSSVKRKRTPNQLNWTKKSIFFELPYWLDLGLRHNLDVMHIEKNICDNVLGTLLNIEGKTKDSANARRDLANLGLRKELHLQHNGDRISMSLACYMLNLHERRKFCAWLSEVKFPDGFASNIARCVNVSDGKISGMKSHDCHIFMQALLPVVIGGFLRPDVRQALIELSGFFKELCSRTLNLSVLHRLQANIPIILCKLEMIFPPAFFDIMVHLAIHLPEEALLAGPVQYRWMYPFERYLGKFKRYVRNKARPEGSIAEAYIHLECLTFCSMYLHDIETRFNREERNNDVVLGSAGSGNEPRLSVFSQKVRPLGTSMNHKLADSLMAKARWEHYNKMVEEDENNILRRHQSQFPAWFRSRIRELRAIRPGEITDEIYALACGPDPRVASYAGCIMNGVRFHTKGRERRRRTQNSGVVVHGEHRGSPVDFYGVLNDIIELQYMGWRKVYLFSCAWYDVGDPRRGIRVRDHLTLVNTARQWYKDEPFALACQALQVFYLTDLTLGGSWQVVHKITNRNVYNIRSMNTVVEDDDDESSTGEAEDDGQTNVNNYPPIVESESSMLDPLHRDDEEHLPVDPLIISRRDPSQPVEDDAFIDDDPLGDDDGNSGGESEHHLHEESDDDDDGISQPIQYVNFV</sequence>
<dbReference type="InterPro" id="IPR029480">
    <property type="entry name" value="Transpos_assoc"/>
</dbReference>
<feature type="region of interest" description="Disordered" evidence="1">
    <location>
        <begin position="1040"/>
        <end position="1071"/>
    </location>
</feature>